<dbReference type="Gene3D" id="1.10.20.140">
    <property type="match status" value="1"/>
</dbReference>
<evidence type="ECO:0000256" key="5">
    <source>
        <dbReference type="ARBA" id="ARBA00022694"/>
    </source>
</evidence>
<evidence type="ECO:0000256" key="2">
    <source>
        <dbReference type="ARBA" id="ARBA00003213"/>
    </source>
</evidence>
<dbReference type="EC" id="2.5.1.75" evidence="10"/>
<dbReference type="NCBIfam" id="TIGR00174">
    <property type="entry name" value="miaA"/>
    <property type="match status" value="1"/>
</dbReference>
<dbReference type="GO" id="GO:0052381">
    <property type="term" value="F:tRNA dimethylallyltransferase activity"/>
    <property type="evidence" value="ECO:0007669"/>
    <property type="project" value="UniProtKB-UniRule"/>
</dbReference>
<evidence type="ECO:0000256" key="7">
    <source>
        <dbReference type="ARBA" id="ARBA00022840"/>
    </source>
</evidence>
<organism evidence="14 15">
    <name type="scientific">Candidatus Campbellbacteria bacterium RIFCSPHIGHO2_12_FULL_35_10</name>
    <dbReference type="NCBI Taxonomy" id="1797578"/>
    <lineage>
        <taxon>Bacteria</taxon>
        <taxon>Candidatus Campbelliibacteriota</taxon>
    </lineage>
</organism>
<accession>A0A1F5EP01</accession>
<sequence>MKDKIIVVLGPTSSGKSDLAVDLARKFDGEIISADSRQVYKGLDIGSGKITKKEMKNITHYLLDVIDPKKTFTVAQFKKKSDKTIKDILKREKIPIIAGGTGFYIQAVVDNIVLPEVKPNLKLRKELAKKSADELAEILKKLDKRRSGEIDLKNPRRLIRAIEIATALGNVPKLPEARPLAEYEVLQIGIKTDDEVLKERIAKRFEKRVKAGIVKEAEELHKEGLSWKRMNEIGLAHKYIALYLQGKIKKQEMIENSVKEEWRYAKRQKTWFKRDKRILWFSLDEKENIFKETEKFLN</sequence>
<evidence type="ECO:0000313" key="14">
    <source>
        <dbReference type="EMBL" id="OGD69113.1"/>
    </source>
</evidence>
<comment type="subunit">
    <text evidence="10">Monomer.</text>
</comment>
<evidence type="ECO:0000313" key="15">
    <source>
        <dbReference type="Proteomes" id="UP000185891"/>
    </source>
</evidence>
<name>A0A1F5EP01_9BACT</name>
<evidence type="ECO:0000256" key="9">
    <source>
        <dbReference type="ARBA" id="ARBA00049563"/>
    </source>
</evidence>
<dbReference type="InterPro" id="IPR027417">
    <property type="entry name" value="P-loop_NTPase"/>
</dbReference>
<proteinExistence type="inferred from homology"/>
<evidence type="ECO:0000256" key="1">
    <source>
        <dbReference type="ARBA" id="ARBA00001946"/>
    </source>
</evidence>
<dbReference type="GO" id="GO:0005524">
    <property type="term" value="F:ATP binding"/>
    <property type="evidence" value="ECO:0007669"/>
    <property type="project" value="UniProtKB-UniRule"/>
</dbReference>
<gene>
    <name evidence="10" type="primary">miaA</name>
    <name evidence="14" type="ORF">A3E89_00515</name>
</gene>
<comment type="catalytic activity">
    <reaction evidence="9 10 11">
        <text>adenosine(37) in tRNA + dimethylallyl diphosphate = N(6)-dimethylallyladenosine(37) in tRNA + diphosphate</text>
        <dbReference type="Rhea" id="RHEA:26482"/>
        <dbReference type="Rhea" id="RHEA-COMP:10162"/>
        <dbReference type="Rhea" id="RHEA-COMP:10375"/>
        <dbReference type="ChEBI" id="CHEBI:33019"/>
        <dbReference type="ChEBI" id="CHEBI:57623"/>
        <dbReference type="ChEBI" id="CHEBI:74411"/>
        <dbReference type="ChEBI" id="CHEBI:74415"/>
        <dbReference type="EC" id="2.5.1.75"/>
    </reaction>
</comment>
<dbReference type="InterPro" id="IPR018022">
    <property type="entry name" value="IPT"/>
</dbReference>
<comment type="similarity">
    <text evidence="3 10 13">Belongs to the IPP transferase family.</text>
</comment>
<evidence type="ECO:0000256" key="11">
    <source>
        <dbReference type="RuleBase" id="RU003783"/>
    </source>
</evidence>
<feature type="site" description="Interaction with substrate tRNA" evidence="10">
    <location>
        <position position="101"/>
    </location>
</feature>
<dbReference type="SUPFAM" id="SSF52540">
    <property type="entry name" value="P-loop containing nucleoside triphosphate hydrolases"/>
    <property type="match status" value="1"/>
</dbReference>
<dbReference type="GO" id="GO:0006400">
    <property type="term" value="P:tRNA modification"/>
    <property type="evidence" value="ECO:0007669"/>
    <property type="project" value="TreeGrafter"/>
</dbReference>
<comment type="cofactor">
    <cofactor evidence="1 10">
        <name>Mg(2+)</name>
        <dbReference type="ChEBI" id="CHEBI:18420"/>
    </cofactor>
</comment>
<dbReference type="Proteomes" id="UP000185891">
    <property type="component" value="Unassembled WGS sequence"/>
</dbReference>
<evidence type="ECO:0000256" key="10">
    <source>
        <dbReference type="HAMAP-Rule" id="MF_00185"/>
    </source>
</evidence>
<comment type="caution">
    <text evidence="10">Lacks conserved residue(s) required for the propagation of feature annotation.</text>
</comment>
<evidence type="ECO:0000256" key="3">
    <source>
        <dbReference type="ARBA" id="ARBA00005842"/>
    </source>
</evidence>
<feature type="site" description="Interaction with substrate tRNA" evidence="10">
    <location>
        <position position="124"/>
    </location>
</feature>
<feature type="binding site" evidence="10">
    <location>
        <begin position="12"/>
        <end position="17"/>
    </location>
    <ligand>
        <name>substrate</name>
    </ligand>
</feature>
<keyword evidence="7 10" id="KW-0067">ATP-binding</keyword>
<keyword evidence="8 10" id="KW-0460">Magnesium</keyword>
<protein>
    <recommendedName>
        <fullName evidence="10">tRNA dimethylallyltransferase</fullName>
        <ecNumber evidence="10">2.5.1.75</ecNumber>
    </recommendedName>
    <alternativeName>
        <fullName evidence="10">Dimethylallyl diphosphate:tRNA dimethylallyltransferase</fullName>
        <shortName evidence="10">DMAPP:tRNA dimethylallyltransferase</shortName>
        <shortName evidence="10">DMATase</shortName>
    </alternativeName>
    <alternativeName>
        <fullName evidence="10">Isopentenyl-diphosphate:tRNA isopentenyltransferase</fullName>
        <shortName evidence="10">IPP transferase</shortName>
        <shortName evidence="10">IPPT</shortName>
        <shortName evidence="10">IPTase</shortName>
    </alternativeName>
</protein>
<dbReference type="InterPro" id="IPR039657">
    <property type="entry name" value="Dimethylallyltransferase"/>
</dbReference>
<comment type="caution">
    <text evidence="14">The sequence shown here is derived from an EMBL/GenBank/DDBJ whole genome shotgun (WGS) entry which is preliminary data.</text>
</comment>
<evidence type="ECO:0000256" key="12">
    <source>
        <dbReference type="RuleBase" id="RU003784"/>
    </source>
</evidence>
<dbReference type="HAMAP" id="MF_00185">
    <property type="entry name" value="IPP_trans"/>
    <property type="match status" value="1"/>
</dbReference>
<dbReference type="AlphaFoldDB" id="A0A1F5EP01"/>
<comment type="function">
    <text evidence="2 10 12">Catalyzes the transfer of a dimethylallyl group onto the adenine at position 37 in tRNAs that read codons beginning with uridine, leading to the formation of N6-(dimethylallyl)adenosine (i(6)A).</text>
</comment>
<keyword evidence="6 10" id="KW-0547">Nucleotide-binding</keyword>
<evidence type="ECO:0000256" key="13">
    <source>
        <dbReference type="RuleBase" id="RU003785"/>
    </source>
</evidence>
<reference evidence="14 15" key="1">
    <citation type="journal article" date="2016" name="Nat. Commun.">
        <title>Thousands of microbial genomes shed light on interconnected biogeochemical processes in an aquifer system.</title>
        <authorList>
            <person name="Anantharaman K."/>
            <person name="Brown C.T."/>
            <person name="Hug L.A."/>
            <person name="Sharon I."/>
            <person name="Castelle C.J."/>
            <person name="Probst A.J."/>
            <person name="Thomas B.C."/>
            <person name="Singh A."/>
            <person name="Wilkins M.J."/>
            <person name="Karaoz U."/>
            <person name="Brodie E.L."/>
            <person name="Williams K.H."/>
            <person name="Hubbard S.S."/>
            <person name="Banfield J.F."/>
        </authorList>
    </citation>
    <scope>NUCLEOTIDE SEQUENCE [LARGE SCALE GENOMIC DNA]</scope>
</reference>
<dbReference type="Gene3D" id="3.40.50.300">
    <property type="entry name" value="P-loop containing nucleotide triphosphate hydrolases"/>
    <property type="match status" value="1"/>
</dbReference>
<dbReference type="Pfam" id="PF01715">
    <property type="entry name" value="IPPT"/>
    <property type="match status" value="1"/>
</dbReference>
<dbReference type="PANTHER" id="PTHR11088">
    <property type="entry name" value="TRNA DIMETHYLALLYLTRANSFERASE"/>
    <property type="match status" value="1"/>
</dbReference>
<evidence type="ECO:0000256" key="6">
    <source>
        <dbReference type="ARBA" id="ARBA00022741"/>
    </source>
</evidence>
<dbReference type="PANTHER" id="PTHR11088:SF60">
    <property type="entry name" value="TRNA DIMETHYLALLYLTRANSFERASE"/>
    <property type="match status" value="1"/>
</dbReference>
<evidence type="ECO:0000256" key="4">
    <source>
        <dbReference type="ARBA" id="ARBA00022679"/>
    </source>
</evidence>
<keyword evidence="4 10" id="KW-0808">Transferase</keyword>
<dbReference type="EMBL" id="MFAA01000015">
    <property type="protein sequence ID" value="OGD69113.1"/>
    <property type="molecule type" value="Genomic_DNA"/>
</dbReference>
<evidence type="ECO:0000256" key="8">
    <source>
        <dbReference type="ARBA" id="ARBA00022842"/>
    </source>
</evidence>
<feature type="binding site" evidence="10">
    <location>
        <begin position="10"/>
        <end position="17"/>
    </location>
    <ligand>
        <name>ATP</name>
        <dbReference type="ChEBI" id="CHEBI:30616"/>
    </ligand>
</feature>
<keyword evidence="5 10" id="KW-0819">tRNA processing</keyword>
<feature type="region of interest" description="Interaction with substrate tRNA" evidence="10">
    <location>
        <begin position="35"/>
        <end position="38"/>
    </location>
</feature>